<name>A0ABW3ISD0_9RHOB</name>
<dbReference type="EMBL" id="JBHTJT010000030">
    <property type="protein sequence ID" value="MFD0980881.1"/>
    <property type="molecule type" value="Genomic_DNA"/>
</dbReference>
<evidence type="ECO:0000313" key="1">
    <source>
        <dbReference type="EMBL" id="MFD0980881.1"/>
    </source>
</evidence>
<proteinExistence type="predicted"/>
<evidence type="ECO:0000313" key="2">
    <source>
        <dbReference type="Proteomes" id="UP001597108"/>
    </source>
</evidence>
<comment type="caution">
    <text evidence="1">The sequence shown here is derived from an EMBL/GenBank/DDBJ whole genome shotgun (WGS) entry which is preliminary data.</text>
</comment>
<accession>A0ABW3ISD0</accession>
<dbReference type="Proteomes" id="UP001597108">
    <property type="component" value="Unassembled WGS sequence"/>
</dbReference>
<keyword evidence="2" id="KW-1185">Reference proteome</keyword>
<protein>
    <submittedName>
        <fullName evidence="1">Uncharacterized protein</fullName>
    </submittedName>
</protein>
<sequence>MVEDVMLCVLAETFRTFHTCDLLANDFAPTGKKVCIVRLQDDGTILVNATKPESEMRFTYCVSDGTNKSELAAAGVTNLTPDFTRDLLHFPELQAGGAPAEDAPRLSAVLKTLRGEDVGADGTLTPSSGDAFIPGLFYQASATVVLP</sequence>
<reference evidence="2" key="1">
    <citation type="journal article" date="2019" name="Int. J. Syst. Evol. Microbiol.">
        <title>The Global Catalogue of Microorganisms (GCM) 10K type strain sequencing project: providing services to taxonomists for standard genome sequencing and annotation.</title>
        <authorList>
            <consortium name="The Broad Institute Genomics Platform"/>
            <consortium name="The Broad Institute Genome Sequencing Center for Infectious Disease"/>
            <person name="Wu L."/>
            <person name="Ma J."/>
        </authorList>
    </citation>
    <scope>NUCLEOTIDE SEQUENCE [LARGE SCALE GENOMIC DNA]</scope>
    <source>
        <strain evidence="2">CCUG 60524</strain>
    </source>
</reference>
<gene>
    <name evidence="1" type="ORF">ACFQ2S_14635</name>
</gene>
<organism evidence="1 2">
    <name type="scientific">Tropicimonas aquimaris</name>
    <dbReference type="NCBI Taxonomy" id="914152"/>
    <lineage>
        <taxon>Bacteria</taxon>
        <taxon>Pseudomonadati</taxon>
        <taxon>Pseudomonadota</taxon>
        <taxon>Alphaproteobacteria</taxon>
        <taxon>Rhodobacterales</taxon>
        <taxon>Roseobacteraceae</taxon>
        <taxon>Tropicimonas</taxon>
    </lineage>
</organism>